<dbReference type="Proteomes" id="UP000006901">
    <property type="component" value="Plasmid ZS7_cp32-3+10"/>
</dbReference>
<keyword evidence="1" id="KW-0614">Plasmid</keyword>
<name>A0A0H3C390_BORBZ</name>
<organism evidence="1 2">
    <name type="scientific">Borreliella burgdorferi (strain ZS7)</name>
    <name type="common">Borrelia burgdorferi</name>
    <dbReference type="NCBI Taxonomy" id="445985"/>
    <lineage>
        <taxon>Bacteria</taxon>
        <taxon>Pseudomonadati</taxon>
        <taxon>Spirochaetota</taxon>
        <taxon>Spirochaetia</taxon>
        <taxon>Spirochaetales</taxon>
        <taxon>Borreliaceae</taxon>
        <taxon>Borreliella</taxon>
    </lineage>
</organism>
<dbReference type="KEGG" id="bbz:BbuZS7_AC32"/>
<reference evidence="1 2" key="1">
    <citation type="journal article" date="2011" name="J. Bacteriol.">
        <title>Whole-genome sequences of thirteen isolates of Borrelia burgdorferi.</title>
        <authorList>
            <person name="Schutzer S.E."/>
            <person name="Fraser-Liggett C.M."/>
            <person name="Casjens S.R."/>
            <person name="Qiu W.G."/>
            <person name="Dunn J.J."/>
            <person name="Mongodin E.F."/>
            <person name="Luft B.J."/>
        </authorList>
    </citation>
    <scope>NUCLEOTIDE SEQUENCE [LARGE SCALE GENOMIC DNA]</scope>
    <source>
        <strain evidence="1 2">ZS7</strain>
        <plasmid evidence="1 2">ZS7_cp32-3+10</plasmid>
    </source>
</reference>
<gene>
    <name evidence="1" type="ordered locus">BbuZS7_AC32</name>
</gene>
<evidence type="ECO:0000313" key="2">
    <source>
        <dbReference type="Proteomes" id="UP000006901"/>
    </source>
</evidence>
<evidence type="ECO:0000313" key="1">
    <source>
        <dbReference type="EMBL" id="ACK74341.1"/>
    </source>
</evidence>
<dbReference type="GeneID" id="63641751"/>
<protein>
    <submittedName>
        <fullName evidence="1">Uncharacterized protein</fullName>
    </submittedName>
</protein>
<dbReference type="AlphaFoldDB" id="A0A0H3C390"/>
<proteinExistence type="predicted"/>
<dbReference type="HOGENOM" id="CLU_086911_0_1_12"/>
<geneLocation type="plasmid" evidence="1 2">
    <name>ZS7_cp32-3+10</name>
</geneLocation>
<accession>A0A0H3C390</accession>
<dbReference type="Pfam" id="PF02989">
    <property type="entry name" value="DUF228"/>
    <property type="match status" value="1"/>
</dbReference>
<sequence length="258" mass="28812">MALKDKEPLKDLNVDNNLQVGLELEVSAATPRVKRQARQSENDAQGLDPYLDSVKELDDILLKFKKYAKSMSSIENKVFSSSNGCFNSKNARVDTYSFSCSSFTDKVEEYFYDPKKSFPYKRGVKLVPKENSIHVDVGASTDIYGICVDVCEFSCTAYVLPITNNFEGYLVTRNLNIKAGEILDINNSGVIIKADGESSTAINAYALSDSFTINFELEKGDLDQSHIIKPKENYSINLIKVVIFGNRGLEKKIVLHAF</sequence>
<dbReference type="EMBL" id="CP001202">
    <property type="protein sequence ID" value="ACK74341.1"/>
    <property type="molecule type" value="Genomic_DNA"/>
</dbReference>
<dbReference type="InterPro" id="IPR004239">
    <property type="entry name" value="DUF228"/>
</dbReference>
<dbReference type="RefSeq" id="WP_012592988.1">
    <property type="nucleotide sequence ID" value="NC_011720.1"/>
</dbReference>